<accession>A0A9D1NEY1</accession>
<dbReference type="AlphaFoldDB" id="A0A9D1NEY1"/>
<gene>
    <name evidence="2" type="ORF">IAA62_04620</name>
</gene>
<proteinExistence type="predicted"/>
<feature type="domain" description="YdbS-like PH" evidence="1">
    <location>
        <begin position="45"/>
        <end position="106"/>
    </location>
</feature>
<dbReference type="InterPro" id="IPR005182">
    <property type="entry name" value="YdbS-like_PH"/>
</dbReference>
<reference evidence="2" key="2">
    <citation type="journal article" date="2021" name="PeerJ">
        <title>Extensive microbial diversity within the chicken gut microbiome revealed by metagenomics and culture.</title>
        <authorList>
            <person name="Gilroy R."/>
            <person name="Ravi A."/>
            <person name="Getino M."/>
            <person name="Pursley I."/>
            <person name="Horton D.L."/>
            <person name="Alikhan N.F."/>
            <person name="Baker D."/>
            <person name="Gharbi K."/>
            <person name="Hall N."/>
            <person name="Watson M."/>
            <person name="Adriaenssens E.M."/>
            <person name="Foster-Nyarko E."/>
            <person name="Jarju S."/>
            <person name="Secka A."/>
            <person name="Antonio M."/>
            <person name="Oren A."/>
            <person name="Chaudhuri R.R."/>
            <person name="La Ragione R."/>
            <person name="Hildebrand F."/>
            <person name="Pallen M.J."/>
        </authorList>
    </citation>
    <scope>NUCLEOTIDE SEQUENCE</scope>
    <source>
        <strain evidence="2">CHK186-9395</strain>
    </source>
</reference>
<protein>
    <submittedName>
        <fullName evidence="2">PH domain-containing protein</fullName>
    </submittedName>
</protein>
<comment type="caution">
    <text evidence="2">The sequence shown here is derived from an EMBL/GenBank/DDBJ whole genome shotgun (WGS) entry which is preliminary data.</text>
</comment>
<organism evidence="2 3">
    <name type="scientific">Candidatus Caccopulliclostridium gallistercoris</name>
    <dbReference type="NCBI Taxonomy" id="2840719"/>
    <lineage>
        <taxon>Bacteria</taxon>
        <taxon>Bacillati</taxon>
        <taxon>Bacillota</taxon>
        <taxon>Clostridia</taxon>
        <taxon>Candidatus Caccopulliclostridium</taxon>
    </lineage>
</organism>
<dbReference type="EMBL" id="DVOJ01000015">
    <property type="protein sequence ID" value="HIV01815.1"/>
    <property type="molecule type" value="Genomic_DNA"/>
</dbReference>
<reference evidence="2" key="1">
    <citation type="submission" date="2020-10" db="EMBL/GenBank/DDBJ databases">
        <authorList>
            <person name="Gilroy R."/>
        </authorList>
    </citation>
    <scope>NUCLEOTIDE SEQUENCE</scope>
    <source>
        <strain evidence="2">CHK186-9395</strain>
    </source>
</reference>
<evidence type="ECO:0000259" key="1">
    <source>
        <dbReference type="Pfam" id="PF03703"/>
    </source>
</evidence>
<dbReference type="Proteomes" id="UP000886861">
    <property type="component" value="Unassembled WGS sequence"/>
</dbReference>
<dbReference type="Pfam" id="PF03703">
    <property type="entry name" value="bPH_2"/>
    <property type="match status" value="1"/>
</dbReference>
<name>A0A9D1NEY1_9FIRM</name>
<evidence type="ECO:0000313" key="3">
    <source>
        <dbReference type="Proteomes" id="UP000886861"/>
    </source>
</evidence>
<sequence length="126" mass="14858">MDASKFGGTKVLWHDRKRWCGMPLSFTRYYIVENEGQWLKLFSSIGLFATEDNEVNFFRIFDMSIYQSLFDKMFGVGTITLYVNDESTETIVIKKVKHPHKVRNLIASLVEQERQKHGFRLTEFHS</sequence>
<evidence type="ECO:0000313" key="2">
    <source>
        <dbReference type="EMBL" id="HIV01815.1"/>
    </source>
</evidence>